<dbReference type="EMBL" id="BBWU01000049">
    <property type="protein sequence ID" value="GAO40614.1"/>
    <property type="molecule type" value="Genomic_DNA"/>
</dbReference>
<comment type="caution">
    <text evidence="1">The sequence shown here is derived from an EMBL/GenBank/DDBJ whole genome shotgun (WGS) entry which is preliminary data.</text>
</comment>
<proteinExistence type="predicted"/>
<accession>A0A0E9MSR6</accession>
<reference evidence="1 2" key="1">
    <citation type="submission" date="2015-04" db="EMBL/GenBank/DDBJ databases">
        <title>Whole genome shotgun sequence of Sphingomonas changbaiensis NBRC 104936.</title>
        <authorList>
            <person name="Katano-Makiyama Y."/>
            <person name="Hosoyama A."/>
            <person name="Hashimoto M."/>
            <person name="Noguchi M."/>
            <person name="Tsuchikane K."/>
            <person name="Ohji S."/>
            <person name="Yamazoe A."/>
            <person name="Ichikawa N."/>
            <person name="Kimura A."/>
            <person name="Fujita N."/>
        </authorList>
    </citation>
    <scope>NUCLEOTIDE SEQUENCE [LARGE SCALE GENOMIC DNA]</scope>
    <source>
        <strain evidence="1 2">NBRC 104936</strain>
    </source>
</reference>
<organism evidence="1 2">
    <name type="scientific">Sphingomonas changbaiensis NBRC 104936</name>
    <dbReference type="NCBI Taxonomy" id="1219043"/>
    <lineage>
        <taxon>Bacteria</taxon>
        <taxon>Pseudomonadati</taxon>
        <taxon>Pseudomonadota</taxon>
        <taxon>Alphaproteobacteria</taxon>
        <taxon>Sphingomonadales</taxon>
        <taxon>Sphingomonadaceae</taxon>
        <taxon>Sphingomonas</taxon>
    </lineage>
</organism>
<evidence type="ECO:0000313" key="2">
    <source>
        <dbReference type="Proteomes" id="UP000033202"/>
    </source>
</evidence>
<sequence length="82" mass="9501">MAYHFQAWDFESPAYTIEDHEAYIAAVTQAQVRAAHSYFHQHVLREDDGSYIVIDEGSYEPMIDWEDERIVCTILGGISDEF</sequence>
<dbReference type="RefSeq" id="WP_052733947.1">
    <property type="nucleotide sequence ID" value="NZ_BBWU01000049.1"/>
</dbReference>
<gene>
    <name evidence="1" type="ORF">SCH01S_49_00280</name>
</gene>
<dbReference type="OrthoDB" id="7450893at2"/>
<protein>
    <submittedName>
        <fullName evidence="1">Uncharacterized protein</fullName>
    </submittedName>
</protein>
<evidence type="ECO:0000313" key="1">
    <source>
        <dbReference type="EMBL" id="GAO40614.1"/>
    </source>
</evidence>
<name>A0A0E9MSR6_9SPHN</name>
<keyword evidence="2" id="KW-1185">Reference proteome</keyword>
<dbReference type="AlphaFoldDB" id="A0A0E9MSR6"/>
<dbReference type="Proteomes" id="UP000033202">
    <property type="component" value="Unassembled WGS sequence"/>
</dbReference>